<dbReference type="EMBL" id="JAYWVC010000148">
    <property type="protein sequence ID" value="MED7826278.1"/>
    <property type="molecule type" value="Genomic_DNA"/>
</dbReference>
<keyword evidence="2" id="KW-0812">Transmembrane</keyword>
<evidence type="ECO:0000256" key="2">
    <source>
        <dbReference type="SAM" id="Phobius"/>
    </source>
</evidence>
<dbReference type="InterPro" id="IPR001932">
    <property type="entry name" value="PPM-type_phosphatase-like_dom"/>
</dbReference>
<evidence type="ECO:0000313" key="4">
    <source>
        <dbReference type="EMBL" id="MED7826278.1"/>
    </source>
</evidence>
<evidence type="ECO:0000259" key="3">
    <source>
        <dbReference type="SMART" id="SM00331"/>
    </source>
</evidence>
<gene>
    <name evidence="4" type="ORF">VXC91_31065</name>
</gene>
<evidence type="ECO:0000313" key="5">
    <source>
        <dbReference type="Proteomes" id="UP001333996"/>
    </source>
</evidence>
<dbReference type="EC" id="3.1.3.16" evidence="4"/>
<name>A0ABU7FS34_9ACTN</name>
<evidence type="ECO:0000256" key="1">
    <source>
        <dbReference type="ARBA" id="ARBA00022801"/>
    </source>
</evidence>
<keyword evidence="2" id="KW-1133">Transmembrane helix</keyword>
<accession>A0ABU7FS34</accession>
<feature type="domain" description="PPM-type phosphatase" evidence="3">
    <location>
        <begin position="114"/>
        <end position="338"/>
    </location>
</feature>
<reference evidence="4" key="1">
    <citation type="submission" date="2024-01" db="EMBL/GenBank/DDBJ databases">
        <title>First draft genome sequence data of TA4-1, the type strain of Gram-positive actinobacterium Streptomyces chiangmaiensis.</title>
        <authorList>
            <person name="Yasawong M."/>
            <person name="Nantapong N."/>
        </authorList>
    </citation>
    <scope>NUCLEOTIDE SEQUENCE</scope>
    <source>
        <strain evidence="4">TA4-1</strain>
    </source>
</reference>
<dbReference type="InterPro" id="IPR036457">
    <property type="entry name" value="PPM-type-like_dom_sf"/>
</dbReference>
<dbReference type="Proteomes" id="UP001333996">
    <property type="component" value="Unassembled WGS sequence"/>
</dbReference>
<dbReference type="PANTHER" id="PTHR43156:SF2">
    <property type="entry name" value="STAGE II SPORULATION PROTEIN E"/>
    <property type="match status" value="1"/>
</dbReference>
<organism evidence="4 5">
    <name type="scientific">Streptomyces chiangmaiensis</name>
    <dbReference type="NCBI Taxonomy" id="766497"/>
    <lineage>
        <taxon>Bacteria</taxon>
        <taxon>Bacillati</taxon>
        <taxon>Actinomycetota</taxon>
        <taxon>Actinomycetes</taxon>
        <taxon>Kitasatosporales</taxon>
        <taxon>Streptomycetaceae</taxon>
        <taxon>Streptomyces</taxon>
    </lineage>
</organism>
<dbReference type="SMART" id="SM00331">
    <property type="entry name" value="PP2C_SIG"/>
    <property type="match status" value="1"/>
</dbReference>
<dbReference type="Pfam" id="PF07228">
    <property type="entry name" value="SpoIIE"/>
    <property type="match status" value="1"/>
</dbReference>
<keyword evidence="2" id="KW-0472">Membrane</keyword>
<keyword evidence="1 4" id="KW-0378">Hydrolase</keyword>
<dbReference type="RefSeq" id="WP_329510678.1">
    <property type="nucleotide sequence ID" value="NZ_BAAAYZ010000065.1"/>
</dbReference>
<comment type="caution">
    <text evidence="4">The sequence shown here is derived from an EMBL/GenBank/DDBJ whole genome shotgun (WGS) entry which is preliminary data.</text>
</comment>
<proteinExistence type="predicted"/>
<protein>
    <submittedName>
        <fullName evidence="4">PP2C family protein-serine/threonine phosphatase</fullName>
        <ecNumber evidence="4">3.1.3.16</ecNumber>
    </submittedName>
</protein>
<feature type="transmembrane region" description="Helical" evidence="2">
    <location>
        <begin position="65"/>
        <end position="83"/>
    </location>
</feature>
<dbReference type="Gene3D" id="3.60.40.10">
    <property type="entry name" value="PPM-type phosphatase domain"/>
    <property type="match status" value="1"/>
</dbReference>
<dbReference type="InterPro" id="IPR052016">
    <property type="entry name" value="Bact_Sigma-Reg"/>
</dbReference>
<dbReference type="PANTHER" id="PTHR43156">
    <property type="entry name" value="STAGE II SPORULATION PROTEIN E-RELATED"/>
    <property type="match status" value="1"/>
</dbReference>
<keyword evidence="5" id="KW-1185">Reference proteome</keyword>
<dbReference type="GO" id="GO:0004722">
    <property type="term" value="F:protein serine/threonine phosphatase activity"/>
    <property type="evidence" value="ECO:0007669"/>
    <property type="project" value="UniProtKB-EC"/>
</dbReference>
<sequence length="368" mass="38797">MITLAELLAPGSIDGGQLLTIAPAMAPFLAGIRATALTGGLAVAAQTSLAQINGGLARTNHMQQFIALIALSALAVLVCFAWERHQRTLERVRTVSEAVQQVLLPPLPPHVGVVRTASHYLAAAEAAQVGGDLYAVTRVPGRCTRIILGDARGHGLEAVPDASRLINAFWETAHRWAPLPEIVADMEASVCCRLSELPGPGTAIAEHLITAVVVEIPDDHGPALIVNCGHPPPLLLHEGVVTTLEACEPTPPMGLCELTGCPRRADPVPFAIGDMLLLYTDGVIEARDTEGSFYPLAERIATCTASSPDVLLADVHRDLLEHVGSRLTDDAAMVAIEHMPSVPHNEPGAARYCEPGAAAVLRRSHSTA</sequence>